<dbReference type="EMBL" id="UINC01010835">
    <property type="protein sequence ID" value="SVA48052.1"/>
    <property type="molecule type" value="Genomic_DNA"/>
</dbReference>
<name>A0A381W6E9_9ZZZZ</name>
<organism evidence="2">
    <name type="scientific">marine metagenome</name>
    <dbReference type="NCBI Taxonomy" id="408172"/>
    <lineage>
        <taxon>unclassified sequences</taxon>
        <taxon>metagenomes</taxon>
        <taxon>ecological metagenomes</taxon>
    </lineage>
</organism>
<dbReference type="AlphaFoldDB" id="A0A381W6E9"/>
<proteinExistence type="predicted"/>
<gene>
    <name evidence="2" type="ORF">METZ01_LOCUS100906</name>
</gene>
<reference evidence="2" key="1">
    <citation type="submission" date="2018-05" db="EMBL/GenBank/DDBJ databases">
        <authorList>
            <person name="Lanie J.A."/>
            <person name="Ng W.-L."/>
            <person name="Kazmierczak K.M."/>
            <person name="Andrzejewski T.M."/>
            <person name="Davidsen T.M."/>
            <person name="Wayne K.J."/>
            <person name="Tettelin H."/>
            <person name="Glass J.I."/>
            <person name="Rusch D."/>
            <person name="Podicherti R."/>
            <person name="Tsui H.-C.T."/>
            <person name="Winkler M.E."/>
        </authorList>
    </citation>
    <scope>NUCLEOTIDE SEQUENCE</scope>
</reference>
<protein>
    <submittedName>
        <fullName evidence="2">Uncharacterized protein</fullName>
    </submittedName>
</protein>
<sequence length="28" mass="3115">MSDSMPFNNFSTVEALNSPTFPHDTQTV</sequence>
<accession>A0A381W6E9</accession>
<evidence type="ECO:0000313" key="2">
    <source>
        <dbReference type="EMBL" id="SVA48052.1"/>
    </source>
</evidence>
<feature type="region of interest" description="Disordered" evidence="1">
    <location>
        <begin position="1"/>
        <end position="28"/>
    </location>
</feature>
<evidence type="ECO:0000256" key="1">
    <source>
        <dbReference type="SAM" id="MobiDB-lite"/>
    </source>
</evidence>